<protein>
    <recommendedName>
        <fullName evidence="19">Mitochondrial antiviral-signaling protein</fullName>
    </recommendedName>
    <alternativeName>
        <fullName evidence="20">Interferon beta promoter stimulator protein 1</fullName>
    </alternativeName>
    <alternativeName>
        <fullName evidence="21">Virus-induced-signaling adapter</fullName>
    </alternativeName>
</protein>
<dbReference type="GO" id="GO:0045087">
    <property type="term" value="P:innate immune response"/>
    <property type="evidence" value="ECO:0007669"/>
    <property type="project" value="UniProtKB-KW"/>
</dbReference>
<feature type="chain" id="PRO_5019251196" description="Mitochondrial antiviral-signaling protein" evidence="23">
    <location>
        <begin position="18"/>
        <end position="710"/>
    </location>
</feature>
<evidence type="ECO:0000256" key="4">
    <source>
        <dbReference type="ARBA" id="ARBA00022499"/>
    </source>
</evidence>
<dbReference type="GO" id="GO:0032727">
    <property type="term" value="P:positive regulation of interferon-alpha production"/>
    <property type="evidence" value="ECO:0007669"/>
    <property type="project" value="UniProtKB-ARBA"/>
</dbReference>
<feature type="domain" description="Caspase recruitment" evidence="24">
    <location>
        <begin position="36"/>
        <end position="121"/>
    </location>
</feature>
<keyword evidence="4" id="KW-1017">Isopeptide bond</keyword>
<feature type="region of interest" description="Disordered" evidence="22">
    <location>
        <begin position="126"/>
        <end position="310"/>
    </location>
</feature>
<keyword evidence="23" id="KW-0732">Signal</keyword>
<feature type="compositionally biased region" description="Low complexity" evidence="22">
    <location>
        <begin position="357"/>
        <end position="368"/>
    </location>
</feature>
<dbReference type="AlphaFoldDB" id="A0A452TBJ5"/>
<dbReference type="GO" id="GO:0005741">
    <property type="term" value="C:mitochondrial outer membrane"/>
    <property type="evidence" value="ECO:0007669"/>
    <property type="project" value="UniProtKB-SubCell"/>
</dbReference>
<dbReference type="Pfam" id="PF16739">
    <property type="entry name" value="CARD_2"/>
    <property type="match status" value="1"/>
</dbReference>
<dbReference type="GO" id="GO:0051607">
    <property type="term" value="P:defense response to virus"/>
    <property type="evidence" value="ECO:0007669"/>
    <property type="project" value="UniProtKB-KW"/>
</dbReference>
<keyword evidence="14" id="KW-0496">Mitochondrion</keyword>
<keyword evidence="15" id="KW-0472">Membrane</keyword>
<evidence type="ECO:0000256" key="21">
    <source>
        <dbReference type="ARBA" id="ARBA00083233"/>
    </source>
</evidence>
<keyword evidence="3" id="KW-0488">Methylation</keyword>
<evidence type="ECO:0000256" key="1">
    <source>
        <dbReference type="ARBA" id="ARBA00004275"/>
    </source>
</evidence>
<dbReference type="GO" id="GO:1900227">
    <property type="term" value="P:positive regulation of NLRP3 inflammasome complex assembly"/>
    <property type="evidence" value="ECO:0007669"/>
    <property type="project" value="UniProtKB-ARBA"/>
</dbReference>
<evidence type="ECO:0000256" key="8">
    <source>
        <dbReference type="ARBA" id="ARBA00022692"/>
    </source>
</evidence>
<keyword evidence="6" id="KW-0945">Host-virus interaction</keyword>
<feature type="compositionally biased region" description="Polar residues" evidence="22">
    <location>
        <begin position="373"/>
        <end position="397"/>
    </location>
</feature>
<evidence type="ECO:0000259" key="24">
    <source>
        <dbReference type="Pfam" id="PF16739"/>
    </source>
</evidence>
<name>A0A452TBJ5_URSMA</name>
<dbReference type="GO" id="GO:0002230">
    <property type="term" value="P:positive regulation of defense response to virus by host"/>
    <property type="evidence" value="ECO:0007669"/>
    <property type="project" value="UniProtKB-ARBA"/>
</dbReference>
<dbReference type="InterPro" id="IPR052787">
    <property type="entry name" value="MAVS"/>
</dbReference>
<feature type="compositionally biased region" description="Polar residues" evidence="22">
    <location>
        <begin position="300"/>
        <end position="310"/>
    </location>
</feature>
<evidence type="ECO:0000256" key="17">
    <source>
        <dbReference type="ARBA" id="ARBA00023140"/>
    </source>
</evidence>
<keyword evidence="16" id="KW-0564">Palmitate</keyword>
<evidence type="ECO:0000256" key="13">
    <source>
        <dbReference type="ARBA" id="ARBA00023118"/>
    </source>
</evidence>
<evidence type="ECO:0000256" key="23">
    <source>
        <dbReference type="SAM" id="SignalP"/>
    </source>
</evidence>
<evidence type="ECO:0000256" key="14">
    <source>
        <dbReference type="ARBA" id="ARBA00023128"/>
    </source>
</evidence>
<evidence type="ECO:0000256" key="22">
    <source>
        <dbReference type="SAM" id="MobiDB-lite"/>
    </source>
</evidence>
<keyword evidence="18" id="KW-0449">Lipoprotein</keyword>
<feature type="signal peptide" evidence="23">
    <location>
        <begin position="1"/>
        <end position="17"/>
    </location>
</feature>
<dbReference type="GO" id="GO:0032728">
    <property type="term" value="P:positive regulation of interferon-beta production"/>
    <property type="evidence" value="ECO:0007669"/>
    <property type="project" value="UniProtKB-ARBA"/>
</dbReference>
<dbReference type="PANTHER" id="PTHR21446:SF6">
    <property type="entry name" value="MITOCHONDRIAL ANTIVIRAL-SIGNALING PROTEIN"/>
    <property type="match status" value="1"/>
</dbReference>
<proteinExistence type="predicted"/>
<accession>A0A452TBJ5</accession>
<dbReference type="GO" id="GO:0005777">
    <property type="term" value="C:peroxisome"/>
    <property type="evidence" value="ECO:0007669"/>
    <property type="project" value="UniProtKB-SubCell"/>
</dbReference>
<evidence type="ECO:0000256" key="19">
    <source>
        <dbReference type="ARBA" id="ARBA00071084"/>
    </source>
</evidence>
<keyword evidence="10" id="KW-0832">Ubl conjugation</keyword>
<gene>
    <name evidence="25" type="primary">MAVS</name>
</gene>
<evidence type="ECO:0000256" key="10">
    <source>
        <dbReference type="ARBA" id="ARBA00022843"/>
    </source>
</evidence>
<evidence type="ECO:0000256" key="12">
    <source>
        <dbReference type="ARBA" id="ARBA00022989"/>
    </source>
</evidence>
<dbReference type="InterPro" id="IPR011029">
    <property type="entry name" value="DEATH-like_dom_sf"/>
</dbReference>
<dbReference type="Gene3D" id="1.10.533.10">
    <property type="entry name" value="Death Domain, Fas"/>
    <property type="match status" value="1"/>
</dbReference>
<dbReference type="GO" id="GO:0045071">
    <property type="term" value="P:negative regulation of viral genome replication"/>
    <property type="evidence" value="ECO:0007669"/>
    <property type="project" value="UniProtKB-ARBA"/>
</dbReference>
<dbReference type="Ensembl" id="ENSUMAT00000006438.1">
    <property type="protein sequence ID" value="ENSUMAP00000005328.1"/>
    <property type="gene ID" value="ENSUMAG00000004237.1"/>
</dbReference>
<evidence type="ECO:0000313" key="25">
    <source>
        <dbReference type="Ensembl" id="ENSUMAP00000005328"/>
    </source>
</evidence>
<feature type="region of interest" description="Disordered" evidence="22">
    <location>
        <begin position="347"/>
        <end position="439"/>
    </location>
</feature>
<keyword evidence="17" id="KW-0576">Peroxisome</keyword>
<keyword evidence="9" id="KW-1000">Mitochondrion outer membrane</keyword>
<reference evidence="25" key="1">
    <citation type="submission" date="2019-03" db="UniProtKB">
        <authorList>
            <consortium name="Ensembl"/>
        </authorList>
    </citation>
    <scope>IDENTIFICATION</scope>
</reference>
<evidence type="ECO:0000256" key="6">
    <source>
        <dbReference type="ARBA" id="ARBA00022581"/>
    </source>
</evidence>
<evidence type="ECO:0000256" key="11">
    <source>
        <dbReference type="ARBA" id="ARBA00022859"/>
    </source>
</evidence>
<dbReference type="GO" id="GO:0070585">
    <property type="term" value="P:protein localization to mitochondrion"/>
    <property type="evidence" value="ECO:0007669"/>
    <property type="project" value="UniProtKB-ARBA"/>
</dbReference>
<evidence type="ECO:0000256" key="20">
    <source>
        <dbReference type="ARBA" id="ARBA00082620"/>
    </source>
</evidence>
<dbReference type="GO" id="GO:1900063">
    <property type="term" value="P:regulation of peroxisome organization"/>
    <property type="evidence" value="ECO:0007669"/>
    <property type="project" value="UniProtKB-ARBA"/>
</dbReference>
<evidence type="ECO:0000256" key="5">
    <source>
        <dbReference type="ARBA" id="ARBA00022553"/>
    </source>
</evidence>
<dbReference type="GO" id="GO:0002753">
    <property type="term" value="P:cytoplasmic pattern recognition receptor signaling pathway"/>
    <property type="evidence" value="ECO:0007669"/>
    <property type="project" value="UniProtKB-ARBA"/>
</dbReference>
<dbReference type="PANTHER" id="PTHR21446">
    <property type="entry name" value="DUF3504 DOMAIN-CONTAINING PROTEIN"/>
    <property type="match status" value="1"/>
</dbReference>
<keyword evidence="7" id="KW-0399">Innate immunity</keyword>
<organism evidence="25">
    <name type="scientific">Ursus maritimus</name>
    <name type="common">Polar bear</name>
    <name type="synonym">Thalarctos maritimus</name>
    <dbReference type="NCBI Taxonomy" id="29073"/>
    <lineage>
        <taxon>Eukaryota</taxon>
        <taxon>Metazoa</taxon>
        <taxon>Chordata</taxon>
        <taxon>Craniata</taxon>
        <taxon>Vertebrata</taxon>
        <taxon>Euteleostomi</taxon>
        <taxon>Mammalia</taxon>
        <taxon>Eutheria</taxon>
        <taxon>Laurasiatheria</taxon>
        <taxon>Carnivora</taxon>
        <taxon>Caniformia</taxon>
        <taxon>Ursidae</taxon>
        <taxon>Ursus</taxon>
    </lineage>
</organism>
<dbReference type="GO" id="GO:0032755">
    <property type="term" value="P:positive regulation of interleukin-6 production"/>
    <property type="evidence" value="ECO:0007669"/>
    <property type="project" value="UniProtKB-ARBA"/>
</dbReference>
<keyword evidence="8" id="KW-0812">Transmembrane</keyword>
<evidence type="ECO:0000256" key="15">
    <source>
        <dbReference type="ARBA" id="ARBA00023136"/>
    </source>
</evidence>
<dbReference type="GeneTree" id="ENSGT00510000049120"/>
<keyword evidence="11" id="KW-0391">Immunity</keyword>
<evidence type="ECO:0000256" key="7">
    <source>
        <dbReference type="ARBA" id="ARBA00022588"/>
    </source>
</evidence>
<evidence type="ECO:0000256" key="2">
    <source>
        <dbReference type="ARBA" id="ARBA00004572"/>
    </source>
</evidence>
<dbReference type="InterPro" id="IPR031964">
    <property type="entry name" value="CARD_dom"/>
</dbReference>
<keyword evidence="12" id="KW-1133">Transmembrane helix</keyword>
<evidence type="ECO:0000256" key="16">
    <source>
        <dbReference type="ARBA" id="ARBA00023139"/>
    </source>
</evidence>
<feature type="compositionally biased region" description="Low complexity" evidence="22">
    <location>
        <begin position="266"/>
        <end position="287"/>
    </location>
</feature>
<evidence type="ECO:0000256" key="9">
    <source>
        <dbReference type="ARBA" id="ARBA00022787"/>
    </source>
</evidence>
<evidence type="ECO:0000256" key="18">
    <source>
        <dbReference type="ARBA" id="ARBA00023288"/>
    </source>
</evidence>
<keyword evidence="5" id="KW-0597">Phosphoprotein</keyword>
<comment type="subcellular location">
    <subcellularLocation>
        <location evidence="2">Mitochondrion outer membrane</location>
        <topology evidence="2">Single-pass membrane protein</topology>
    </subcellularLocation>
    <subcellularLocation>
        <location evidence="1">Peroxisome</location>
    </subcellularLocation>
</comment>
<evidence type="ECO:0000256" key="3">
    <source>
        <dbReference type="ARBA" id="ARBA00022481"/>
    </source>
</evidence>
<dbReference type="FunFam" id="1.10.533.10:FF:000063">
    <property type="entry name" value="Mitochondrial antiviral-signaling protein"/>
    <property type="match status" value="1"/>
</dbReference>
<sequence length="710" mass="75020">MWCVFFQSFCPSPSVLLWARALCHFRAWTAMKLAEDKTYEYIRHHFSNFVDRVHVPEILPYLSCLTTSDQDRLRASFQLSGNHGTLWELFNSLRRRIGWVEALIKALRACELVDLADEVARVYQSNLPPGVQNRPPAPVEPQVARPAVAPSAPHNGYREEEPSFPMSVQETQPPESLEESSRRVPQMPQSGAVLRRPTSPLEPSSDMAAFSPLTSSGHQEHDTELGSARTAGVASSLTSPRGPVSPTVSFQPLTRSIPRASRLPAPSVSALSPGTSSSSPGSACARGAGDHGEASVCPSGGSSSLPISTAPSRVPANAAFDRTVPSKLPATSKPSGAVATHVLTSLPPSKLPINSVRAGAAPPRMPAGLVPEQRTSASTVTSKLPASTVPATGSNIPSGEISAAPVPTGVSTRDSLPGLDPSSAGWSSELELSKPGGLASRVDSEPFSGCSADLALSYSKSVDAGPDNAPEENEYQSVDSIRIQVTQDPSVDLLEGNPGPRAALQPLVEEEYTQASLWAPWLPPGRAPDRAIQAAPAPVTSPGPLCHGSALFPVGHPAQARTVLSSCLVPLVALVEPGSEGSQGASGQISVPTHALPMCSRPRLPCNLGCHLCSREEVRYPHPGCVPICPRPIRRCRWIVQEVGTAPILPWCLVASRCAAGWGTPQDLAPDPKNPAVAPGASGWTISRDMLLEVPQEVEEVWTSPGPWGM</sequence>
<dbReference type="GO" id="GO:0035591">
    <property type="term" value="F:signaling adaptor activity"/>
    <property type="evidence" value="ECO:0007669"/>
    <property type="project" value="UniProtKB-ARBA"/>
</dbReference>
<keyword evidence="13" id="KW-0051">Antiviral defense</keyword>